<dbReference type="InterPro" id="IPR009061">
    <property type="entry name" value="DNA-bd_dom_put_sf"/>
</dbReference>
<reference evidence="3" key="1">
    <citation type="submission" date="2016-10" db="EMBL/GenBank/DDBJ databases">
        <authorList>
            <person name="Varghese N."/>
            <person name="Submissions S."/>
        </authorList>
    </citation>
    <scope>NUCLEOTIDE SEQUENCE [LARGE SCALE GENOMIC DNA]</scope>
    <source>
        <strain evidence="3">CGMCC 1.9227</strain>
    </source>
</reference>
<organism evidence="2 3">
    <name type="scientific">Flavobacterium xueshanense</name>
    <dbReference type="NCBI Taxonomy" id="935223"/>
    <lineage>
        <taxon>Bacteria</taxon>
        <taxon>Pseudomonadati</taxon>
        <taxon>Bacteroidota</taxon>
        <taxon>Flavobacteriia</taxon>
        <taxon>Flavobacteriales</taxon>
        <taxon>Flavobacteriaceae</taxon>
        <taxon>Flavobacterium</taxon>
    </lineage>
</organism>
<name>A0A1I2H1C3_9FLAO</name>
<dbReference type="Pfam" id="PF12728">
    <property type="entry name" value="HTH_17"/>
    <property type="match status" value="1"/>
</dbReference>
<accession>A0A1I2H1C3</accession>
<dbReference type="SUPFAM" id="SSF46955">
    <property type="entry name" value="Putative DNA-binding domain"/>
    <property type="match status" value="1"/>
</dbReference>
<proteinExistence type="predicted"/>
<protein>
    <submittedName>
        <fullName evidence="2">DNA binding domain-containing protein, excisionase family</fullName>
    </submittedName>
</protein>
<sequence>MEHYKITQVHGVGSEELKQDFKYIVREGFKEFALNFQPVIPPEYLTRQEVAEILKVSLVTLSDWNKKKILNPYRLGNLIRYKRSEIEQALICINPKKV</sequence>
<dbReference type="EMBL" id="FONQ01000012">
    <property type="protein sequence ID" value="SFF22787.1"/>
    <property type="molecule type" value="Genomic_DNA"/>
</dbReference>
<evidence type="ECO:0000313" key="2">
    <source>
        <dbReference type="EMBL" id="SFF22787.1"/>
    </source>
</evidence>
<dbReference type="Proteomes" id="UP000198596">
    <property type="component" value="Unassembled WGS sequence"/>
</dbReference>
<dbReference type="RefSeq" id="WP_091206376.1">
    <property type="nucleotide sequence ID" value="NZ_FONQ01000012.1"/>
</dbReference>
<dbReference type="AlphaFoldDB" id="A0A1I2H1C3"/>
<dbReference type="OrthoDB" id="1097811at2"/>
<keyword evidence="3" id="KW-1185">Reference proteome</keyword>
<evidence type="ECO:0000313" key="3">
    <source>
        <dbReference type="Proteomes" id="UP000198596"/>
    </source>
</evidence>
<evidence type="ECO:0000259" key="1">
    <source>
        <dbReference type="Pfam" id="PF12728"/>
    </source>
</evidence>
<gene>
    <name evidence="2" type="ORF">SAMN04488131_1128</name>
</gene>
<feature type="domain" description="Helix-turn-helix" evidence="1">
    <location>
        <begin position="44"/>
        <end position="88"/>
    </location>
</feature>
<dbReference type="InterPro" id="IPR041657">
    <property type="entry name" value="HTH_17"/>
</dbReference>
<dbReference type="STRING" id="935223.SAMN04488131_1128"/>